<dbReference type="Proteomes" id="UP000620559">
    <property type="component" value="Unassembled WGS sequence"/>
</dbReference>
<name>A0A8J7F819_9CYAN</name>
<accession>A0A8J7F819</accession>
<sequence>MNHYDQLQLDLLVPWDLPIDEQLNEADTVKLSQALSQILKALKQVDAFSAVVIIKNALSNLDSPNVFPAKISSTKLALKSWEIQDFDRHFDVNHVETQQPALCIAKSLMLAVYRMFVLLNEQNNHFDSLAVERQKTGYISYIRLLSRVYNLRLEESQ</sequence>
<dbReference type="AlphaFoldDB" id="A0A8J7F819"/>
<evidence type="ECO:0000313" key="2">
    <source>
        <dbReference type="Proteomes" id="UP000620559"/>
    </source>
</evidence>
<comment type="caution">
    <text evidence="1">The sequence shown here is derived from an EMBL/GenBank/DDBJ whole genome shotgun (WGS) entry which is preliminary data.</text>
</comment>
<reference evidence="1" key="1">
    <citation type="submission" date="2020-10" db="EMBL/GenBank/DDBJ databases">
        <authorList>
            <person name="Castelo-Branco R."/>
            <person name="Eusebio N."/>
            <person name="Adriana R."/>
            <person name="Vieira A."/>
            <person name="Brugerolle De Fraissinette N."/>
            <person name="Rezende De Castro R."/>
            <person name="Schneider M.P."/>
            <person name="Vasconcelos V."/>
            <person name="Leao P.N."/>
        </authorList>
    </citation>
    <scope>NUCLEOTIDE SEQUENCE</scope>
    <source>
        <strain evidence="1">LEGE 06105</strain>
    </source>
</reference>
<evidence type="ECO:0000313" key="1">
    <source>
        <dbReference type="EMBL" id="MBE9216528.1"/>
    </source>
</evidence>
<proteinExistence type="predicted"/>
<gene>
    <name evidence="1" type="ORF">IQ247_28365</name>
</gene>
<keyword evidence="2" id="KW-1185">Reference proteome</keyword>
<dbReference type="RefSeq" id="WP_193925136.1">
    <property type="nucleotide sequence ID" value="NZ_JADEWL010000176.1"/>
</dbReference>
<protein>
    <submittedName>
        <fullName evidence="1">Uncharacterized protein</fullName>
    </submittedName>
</protein>
<dbReference type="EMBL" id="JADEWL010000176">
    <property type="protein sequence ID" value="MBE9216528.1"/>
    <property type="molecule type" value="Genomic_DNA"/>
</dbReference>
<organism evidence="1 2">
    <name type="scientific">Plectonema cf. radiosum LEGE 06105</name>
    <dbReference type="NCBI Taxonomy" id="945769"/>
    <lineage>
        <taxon>Bacteria</taxon>
        <taxon>Bacillati</taxon>
        <taxon>Cyanobacteriota</taxon>
        <taxon>Cyanophyceae</taxon>
        <taxon>Oscillatoriophycideae</taxon>
        <taxon>Oscillatoriales</taxon>
        <taxon>Microcoleaceae</taxon>
        <taxon>Plectonema</taxon>
    </lineage>
</organism>